<protein>
    <submittedName>
        <fullName evidence="2">Transcriptional regulator, MarR family</fullName>
    </submittedName>
</protein>
<reference evidence="2" key="1">
    <citation type="submission" date="2018-06" db="EMBL/GenBank/DDBJ databases">
        <authorList>
            <person name="Zhirakovskaya E."/>
        </authorList>
    </citation>
    <scope>NUCLEOTIDE SEQUENCE</scope>
</reference>
<evidence type="ECO:0000313" key="2">
    <source>
        <dbReference type="EMBL" id="VAX02842.1"/>
    </source>
</evidence>
<sequence>MPNNDNENAENDADTKKLGLWLRLITNSNIVEKKIRNLFRSEFGVTLPRFDLMAALYREQGGLTMGELSRRLLVSNGNVTGIVGRLQKEGMVKRWVLPTDRRIYSVGLTPKGRIEFKRMADRHKEWIADIFRDLKDDELAQMIPMMDRMREVLKNRP</sequence>
<dbReference type="PRINTS" id="PR00598">
    <property type="entry name" value="HTHMARR"/>
</dbReference>
<dbReference type="GO" id="GO:0006950">
    <property type="term" value="P:response to stress"/>
    <property type="evidence" value="ECO:0007669"/>
    <property type="project" value="TreeGrafter"/>
</dbReference>
<organism evidence="2">
    <name type="scientific">hydrothermal vent metagenome</name>
    <dbReference type="NCBI Taxonomy" id="652676"/>
    <lineage>
        <taxon>unclassified sequences</taxon>
        <taxon>metagenomes</taxon>
        <taxon>ecological metagenomes</taxon>
    </lineage>
</organism>
<dbReference type="SUPFAM" id="SSF46785">
    <property type="entry name" value="Winged helix' DNA-binding domain"/>
    <property type="match status" value="1"/>
</dbReference>
<dbReference type="PANTHER" id="PTHR33164:SF43">
    <property type="entry name" value="HTH-TYPE TRANSCRIPTIONAL REPRESSOR YETL"/>
    <property type="match status" value="1"/>
</dbReference>
<dbReference type="Gene3D" id="1.10.10.10">
    <property type="entry name" value="Winged helix-like DNA-binding domain superfamily/Winged helix DNA-binding domain"/>
    <property type="match status" value="1"/>
</dbReference>
<dbReference type="InterPro" id="IPR036388">
    <property type="entry name" value="WH-like_DNA-bd_sf"/>
</dbReference>
<dbReference type="Pfam" id="PF12802">
    <property type="entry name" value="MarR_2"/>
    <property type="match status" value="1"/>
</dbReference>
<name>A0A3B1AGD0_9ZZZZ</name>
<dbReference type="EMBL" id="UOFW01000027">
    <property type="protein sequence ID" value="VAX02842.1"/>
    <property type="molecule type" value="Genomic_DNA"/>
</dbReference>
<dbReference type="InterPro" id="IPR000835">
    <property type="entry name" value="HTH_MarR-typ"/>
</dbReference>
<dbReference type="PANTHER" id="PTHR33164">
    <property type="entry name" value="TRANSCRIPTIONAL REGULATOR, MARR FAMILY"/>
    <property type="match status" value="1"/>
</dbReference>
<dbReference type="PROSITE" id="PS50995">
    <property type="entry name" value="HTH_MARR_2"/>
    <property type="match status" value="1"/>
</dbReference>
<dbReference type="AlphaFoldDB" id="A0A3B1AGD0"/>
<feature type="domain" description="HTH marR-type" evidence="1">
    <location>
        <begin position="17"/>
        <end position="151"/>
    </location>
</feature>
<accession>A0A3B1AGD0</accession>
<gene>
    <name evidence="2" type="ORF">MNBD_ALPHA03-1831</name>
</gene>
<evidence type="ECO:0000259" key="1">
    <source>
        <dbReference type="PROSITE" id="PS50995"/>
    </source>
</evidence>
<dbReference type="SMART" id="SM00347">
    <property type="entry name" value="HTH_MARR"/>
    <property type="match status" value="1"/>
</dbReference>
<dbReference type="InterPro" id="IPR036390">
    <property type="entry name" value="WH_DNA-bd_sf"/>
</dbReference>
<dbReference type="InterPro" id="IPR039422">
    <property type="entry name" value="MarR/SlyA-like"/>
</dbReference>
<dbReference type="GO" id="GO:0003700">
    <property type="term" value="F:DNA-binding transcription factor activity"/>
    <property type="evidence" value="ECO:0007669"/>
    <property type="project" value="InterPro"/>
</dbReference>
<proteinExistence type="predicted"/>